<dbReference type="EMBL" id="KV424017">
    <property type="protein sequence ID" value="KZT54300.1"/>
    <property type="molecule type" value="Genomic_DNA"/>
</dbReference>
<reference evidence="2 3" key="1">
    <citation type="journal article" date="2016" name="Mol. Biol. Evol.">
        <title>Comparative Genomics of Early-Diverging Mushroom-Forming Fungi Provides Insights into the Origins of Lignocellulose Decay Capabilities.</title>
        <authorList>
            <person name="Nagy L.G."/>
            <person name="Riley R."/>
            <person name="Tritt A."/>
            <person name="Adam C."/>
            <person name="Daum C."/>
            <person name="Floudas D."/>
            <person name="Sun H."/>
            <person name="Yadav J.S."/>
            <person name="Pangilinan J."/>
            <person name="Larsson K.H."/>
            <person name="Matsuura K."/>
            <person name="Barry K."/>
            <person name="Labutti K."/>
            <person name="Kuo R."/>
            <person name="Ohm R.A."/>
            <person name="Bhattacharya S.S."/>
            <person name="Shirouzu T."/>
            <person name="Yoshinaga Y."/>
            <person name="Martin F.M."/>
            <person name="Grigoriev I.V."/>
            <person name="Hibbett D.S."/>
        </authorList>
    </citation>
    <scope>NUCLEOTIDE SEQUENCE [LARGE SCALE GENOMIC DNA]</scope>
    <source>
        <strain evidence="2 3">HHB12733</strain>
    </source>
</reference>
<dbReference type="AlphaFoldDB" id="A0A165E832"/>
<proteinExistence type="predicted"/>
<keyword evidence="3" id="KW-1185">Reference proteome</keyword>
<evidence type="ECO:0000256" key="1">
    <source>
        <dbReference type="SAM" id="SignalP"/>
    </source>
</evidence>
<evidence type="ECO:0008006" key="4">
    <source>
        <dbReference type="Google" id="ProtNLM"/>
    </source>
</evidence>
<organism evidence="2 3">
    <name type="scientific">Calocera cornea HHB12733</name>
    <dbReference type="NCBI Taxonomy" id="1353952"/>
    <lineage>
        <taxon>Eukaryota</taxon>
        <taxon>Fungi</taxon>
        <taxon>Dikarya</taxon>
        <taxon>Basidiomycota</taxon>
        <taxon>Agaricomycotina</taxon>
        <taxon>Dacrymycetes</taxon>
        <taxon>Dacrymycetales</taxon>
        <taxon>Dacrymycetaceae</taxon>
        <taxon>Calocera</taxon>
    </lineage>
</organism>
<keyword evidence="1" id="KW-0732">Signal</keyword>
<feature type="signal peptide" evidence="1">
    <location>
        <begin position="1"/>
        <end position="16"/>
    </location>
</feature>
<feature type="chain" id="PRO_5007857025" description="Ricin B lectin domain-containing protein" evidence="1">
    <location>
        <begin position="17"/>
        <end position="198"/>
    </location>
</feature>
<gene>
    <name evidence="2" type="ORF">CALCODRAFT_485669</name>
</gene>
<evidence type="ECO:0000313" key="3">
    <source>
        <dbReference type="Proteomes" id="UP000076842"/>
    </source>
</evidence>
<evidence type="ECO:0000313" key="2">
    <source>
        <dbReference type="EMBL" id="KZT54300.1"/>
    </source>
</evidence>
<dbReference type="InParanoid" id="A0A165E832"/>
<sequence length="198" mass="20932">MFTLALLAALLPALSALPLTTRTVGTETCTTLASGVLSGGAIADHPQNFFIWDSVLYYGGEDGLEVEFQACSPNFEGIPQNATLQTGHLYVPYLQQCLSVDPPNGTPPHVLTAEPCTYSEDSGQILQQWWWVNGTSGVEYVWAGFTDNHGNVQNGATCSSGTFGYAAGSDLATPPSEGVAQIVCTQDAGAQPFRIIAQ</sequence>
<name>A0A165E832_9BASI</name>
<accession>A0A165E832</accession>
<dbReference type="Proteomes" id="UP000076842">
    <property type="component" value="Unassembled WGS sequence"/>
</dbReference>
<dbReference type="OrthoDB" id="3349148at2759"/>
<protein>
    <recommendedName>
        <fullName evidence="4">Ricin B lectin domain-containing protein</fullName>
    </recommendedName>
</protein>